<dbReference type="Proteomes" id="UP000323521">
    <property type="component" value="Chromosome"/>
</dbReference>
<sequence>MNGYIYSQIVKVNGTISDTQGSLVGFTSELASINSEIANKQEKLDLLQKEKETLQSEETKTDIVNGNNSVSEPAKPEIKEEQAVQQPSKPATATPSTSSNKGGTDVDGDGIMDYDASGNLIKGSSLDKNNNGLEDKYEDDGTYSDLKGGHVPSGGEDRWNKATGGQDIDGDGKIDVDANGNIVKGGAYDKNGNGIKDWLENSDGTTNDGEVTDGSGSGSGEGDYELDTH</sequence>
<evidence type="ECO:0000256" key="1">
    <source>
        <dbReference type="SAM" id="MobiDB-lite"/>
    </source>
</evidence>
<gene>
    <name evidence="2" type="ORF">DCMF_13425</name>
</gene>
<protein>
    <submittedName>
        <fullName evidence="2">Uncharacterized protein</fullName>
    </submittedName>
</protein>
<evidence type="ECO:0000313" key="2">
    <source>
        <dbReference type="EMBL" id="ATW25627.1"/>
    </source>
</evidence>
<dbReference type="AlphaFoldDB" id="A0A3G1KT73"/>
<reference evidence="2 3" key="1">
    <citation type="submission" date="2016-10" db="EMBL/GenBank/DDBJ databases">
        <title>Complete Genome Sequence of Peptococcaceae strain DCMF.</title>
        <authorList>
            <person name="Edwards R.J."/>
            <person name="Holland S.I."/>
            <person name="Deshpande N.P."/>
            <person name="Wong Y.K."/>
            <person name="Ertan H."/>
            <person name="Manefield M."/>
            <person name="Russell T.L."/>
            <person name="Lee M.J."/>
        </authorList>
    </citation>
    <scope>NUCLEOTIDE SEQUENCE [LARGE SCALE GENOMIC DNA]</scope>
    <source>
        <strain evidence="2 3">DCMF</strain>
    </source>
</reference>
<proteinExistence type="predicted"/>
<organism evidence="2 3">
    <name type="scientific">Formimonas warabiya</name>
    <dbReference type="NCBI Taxonomy" id="1761012"/>
    <lineage>
        <taxon>Bacteria</taxon>
        <taxon>Bacillati</taxon>
        <taxon>Bacillota</taxon>
        <taxon>Clostridia</taxon>
        <taxon>Eubacteriales</taxon>
        <taxon>Peptococcaceae</taxon>
        <taxon>Candidatus Formimonas</taxon>
    </lineage>
</organism>
<name>A0A3G1KT73_FORW1</name>
<keyword evidence="3" id="KW-1185">Reference proteome</keyword>
<dbReference type="KEGG" id="fwa:DCMF_13425"/>
<evidence type="ECO:0000313" key="3">
    <source>
        <dbReference type="Proteomes" id="UP000323521"/>
    </source>
</evidence>
<feature type="region of interest" description="Disordered" evidence="1">
    <location>
        <begin position="50"/>
        <end position="229"/>
    </location>
</feature>
<dbReference type="EMBL" id="CP017634">
    <property type="protein sequence ID" value="ATW25627.1"/>
    <property type="molecule type" value="Genomic_DNA"/>
</dbReference>
<accession>A0A3G1KT73</accession>
<feature type="compositionally biased region" description="Basic and acidic residues" evidence="1">
    <location>
        <begin position="50"/>
        <end position="61"/>
    </location>
</feature>
<feature type="compositionally biased region" description="Low complexity" evidence="1">
    <location>
        <begin position="87"/>
        <end position="99"/>
    </location>
</feature>
<feature type="compositionally biased region" description="Polar residues" evidence="1">
    <location>
        <begin position="62"/>
        <end position="71"/>
    </location>
</feature>